<sequence>MTKFSTSHTNAISASHDKKIAFYLIILSFIFVKKIKA</sequence>
<organism evidence="1 2">
    <name type="scientific">Flavobacterium anhuiense</name>
    <dbReference type="NCBI Taxonomy" id="459526"/>
    <lineage>
        <taxon>Bacteria</taxon>
        <taxon>Pseudomonadati</taxon>
        <taxon>Bacteroidota</taxon>
        <taxon>Flavobacteriia</taxon>
        <taxon>Flavobacteriales</taxon>
        <taxon>Flavobacteriaceae</taxon>
        <taxon>Flavobacterium</taxon>
    </lineage>
</organism>
<dbReference type="EMBL" id="JUIV01000005">
    <property type="protein sequence ID" value="RYJ38994.1"/>
    <property type="molecule type" value="Genomic_DNA"/>
</dbReference>
<evidence type="ECO:0000313" key="2">
    <source>
        <dbReference type="Proteomes" id="UP000290433"/>
    </source>
</evidence>
<dbReference type="Proteomes" id="UP000290433">
    <property type="component" value="Unassembled WGS sequence"/>
</dbReference>
<comment type="caution">
    <text evidence="1">The sequence shown here is derived from an EMBL/GenBank/DDBJ whole genome shotgun (WGS) entry which is preliminary data.</text>
</comment>
<proteinExistence type="predicted"/>
<gene>
    <name evidence="1" type="ORF">NU08_1832</name>
</gene>
<evidence type="ECO:0000313" key="1">
    <source>
        <dbReference type="EMBL" id="RYJ38994.1"/>
    </source>
</evidence>
<reference evidence="1 2" key="1">
    <citation type="submission" date="2014-12" db="EMBL/GenBank/DDBJ databases">
        <title>Genome sequence of Flavobacterium anhuiense RCM74.</title>
        <authorList>
            <person name="Kim J.F."/>
            <person name="Song J.Y."/>
            <person name="Kwak M.-J."/>
            <person name="Lee S.-W."/>
        </authorList>
    </citation>
    <scope>NUCLEOTIDE SEQUENCE [LARGE SCALE GENOMIC DNA]</scope>
    <source>
        <strain evidence="1 2">RCM74</strain>
    </source>
</reference>
<dbReference type="AlphaFoldDB" id="A0A444VZN8"/>
<protein>
    <submittedName>
        <fullName evidence="1">Uncharacterized protein</fullName>
    </submittedName>
</protein>
<name>A0A444VZN8_9FLAO</name>
<accession>A0A444VZN8</accession>